<reference evidence="1" key="1">
    <citation type="submission" date="2018-01" db="EMBL/GenBank/DDBJ databases">
        <title>An insight into the sialome of Amazonian anophelines.</title>
        <authorList>
            <person name="Ribeiro J.M."/>
            <person name="Scarpassa V."/>
            <person name="Calvo E."/>
        </authorList>
    </citation>
    <scope>NUCLEOTIDE SEQUENCE</scope>
    <source>
        <tissue evidence="1">Salivary glands</tissue>
    </source>
</reference>
<protein>
    <submittedName>
        <fullName evidence="1">Putative secreted peptide</fullName>
    </submittedName>
</protein>
<name>A0A2M3ZTT8_9DIPT</name>
<organism evidence="1">
    <name type="scientific">Anopheles braziliensis</name>
    <dbReference type="NCBI Taxonomy" id="58242"/>
    <lineage>
        <taxon>Eukaryota</taxon>
        <taxon>Metazoa</taxon>
        <taxon>Ecdysozoa</taxon>
        <taxon>Arthropoda</taxon>
        <taxon>Hexapoda</taxon>
        <taxon>Insecta</taxon>
        <taxon>Pterygota</taxon>
        <taxon>Neoptera</taxon>
        <taxon>Endopterygota</taxon>
        <taxon>Diptera</taxon>
        <taxon>Nematocera</taxon>
        <taxon>Culicoidea</taxon>
        <taxon>Culicidae</taxon>
        <taxon>Anophelinae</taxon>
        <taxon>Anopheles</taxon>
    </lineage>
</organism>
<sequence length="146" mass="16788">MLLLLLLLYDGCDAGKTLITTVGQIGHGFPFLWNLPSCCVLRVFVEQSARRLLRLFHRSSTLRFTDRSNGCEFNCFMDSLLHSLVQVHALLIPARSSRRHRGTLSHPAHHHHHHHNLLVVPTHIGRTVLFLFYFLSPTTRHFPAHE</sequence>
<dbReference type="AlphaFoldDB" id="A0A2M3ZTT8"/>
<proteinExistence type="predicted"/>
<accession>A0A2M3ZTT8</accession>
<dbReference type="EMBL" id="GGFM01011162">
    <property type="protein sequence ID" value="MBW31913.1"/>
    <property type="molecule type" value="Transcribed_RNA"/>
</dbReference>
<evidence type="ECO:0000313" key="1">
    <source>
        <dbReference type="EMBL" id="MBW31913.1"/>
    </source>
</evidence>